<accession>A0A316EDL4</accession>
<keyword evidence="3" id="KW-1185">Reference proteome</keyword>
<feature type="coiled-coil region" evidence="1">
    <location>
        <begin position="3"/>
        <end position="30"/>
    </location>
</feature>
<organism evidence="2 3">
    <name type="scientific">Arcicella aurantiaca</name>
    <dbReference type="NCBI Taxonomy" id="591202"/>
    <lineage>
        <taxon>Bacteria</taxon>
        <taxon>Pseudomonadati</taxon>
        <taxon>Bacteroidota</taxon>
        <taxon>Cytophagia</taxon>
        <taxon>Cytophagales</taxon>
        <taxon>Flectobacillaceae</taxon>
        <taxon>Arcicella</taxon>
    </lineage>
</organism>
<dbReference type="OrthoDB" id="1438546at2"/>
<dbReference type="EMBL" id="QGGO01000004">
    <property type="protein sequence ID" value="PWK28236.1"/>
    <property type="molecule type" value="Genomic_DNA"/>
</dbReference>
<comment type="caution">
    <text evidence="2">The sequence shown here is derived from an EMBL/GenBank/DDBJ whole genome shotgun (WGS) entry which is preliminary data.</text>
</comment>
<gene>
    <name evidence="2" type="ORF">LV89_01017</name>
</gene>
<evidence type="ECO:0000313" key="2">
    <source>
        <dbReference type="EMBL" id="PWK28236.1"/>
    </source>
</evidence>
<dbReference type="Proteomes" id="UP000245489">
    <property type="component" value="Unassembled WGS sequence"/>
</dbReference>
<evidence type="ECO:0000256" key="1">
    <source>
        <dbReference type="SAM" id="Coils"/>
    </source>
</evidence>
<evidence type="ECO:0000313" key="3">
    <source>
        <dbReference type="Proteomes" id="UP000245489"/>
    </source>
</evidence>
<reference evidence="2 3" key="1">
    <citation type="submission" date="2018-05" db="EMBL/GenBank/DDBJ databases">
        <title>Genomic Encyclopedia of Archaeal and Bacterial Type Strains, Phase II (KMG-II): from individual species to whole genera.</title>
        <authorList>
            <person name="Goeker M."/>
        </authorList>
    </citation>
    <scope>NUCLEOTIDE SEQUENCE [LARGE SCALE GENOMIC DNA]</scope>
    <source>
        <strain evidence="2 3">DSM 22214</strain>
    </source>
</reference>
<sequence length="142" mass="16654">MKIAKALKQKNKIVAELKMLRERIEEYNSVISGNPRPYDITEIQVQLMTKMQELVSLKTRLAQANTLVYSKIFELSELKGLAKFYKDLEIKDGLSKDHRYDETQNYESELKVKQRDELVSELEARIEIIQDELDEFNALTEI</sequence>
<proteinExistence type="predicted"/>
<keyword evidence="1" id="KW-0175">Coiled coil</keyword>
<dbReference type="AlphaFoldDB" id="A0A316EDL4"/>
<dbReference type="Gene3D" id="6.10.320.10">
    <property type="match status" value="1"/>
</dbReference>
<protein>
    <submittedName>
        <fullName evidence="2">Uncharacterized protein</fullName>
    </submittedName>
</protein>
<dbReference type="RefSeq" id="WP_109741793.1">
    <property type="nucleotide sequence ID" value="NZ_QGGO01000004.1"/>
</dbReference>
<name>A0A316EDL4_9BACT</name>
<feature type="coiled-coil region" evidence="1">
    <location>
        <begin position="112"/>
        <end position="139"/>
    </location>
</feature>